<organism evidence="2">
    <name type="scientific">Anguilla anguilla</name>
    <name type="common">European freshwater eel</name>
    <name type="synonym">Muraena anguilla</name>
    <dbReference type="NCBI Taxonomy" id="7936"/>
    <lineage>
        <taxon>Eukaryota</taxon>
        <taxon>Metazoa</taxon>
        <taxon>Chordata</taxon>
        <taxon>Craniata</taxon>
        <taxon>Vertebrata</taxon>
        <taxon>Euteleostomi</taxon>
        <taxon>Actinopterygii</taxon>
        <taxon>Neopterygii</taxon>
        <taxon>Teleostei</taxon>
        <taxon>Anguilliformes</taxon>
        <taxon>Anguillidae</taxon>
        <taxon>Anguilla</taxon>
    </lineage>
</organism>
<sequence length="51" mass="6050">MHTFLFLFHFRFLYTAQRLVCTDIFYFSNGTASCQRIRVVSSIKTEHYPGV</sequence>
<dbReference type="EMBL" id="GBXM01026806">
    <property type="protein sequence ID" value="JAH81771.1"/>
    <property type="molecule type" value="Transcribed_RNA"/>
</dbReference>
<evidence type="ECO:0000313" key="2">
    <source>
        <dbReference type="EMBL" id="JAH81771.1"/>
    </source>
</evidence>
<feature type="chain" id="PRO_5002434104" description="Secreted protein" evidence="1">
    <location>
        <begin position="17"/>
        <end position="51"/>
    </location>
</feature>
<feature type="signal peptide" evidence="1">
    <location>
        <begin position="1"/>
        <end position="16"/>
    </location>
</feature>
<accession>A0A0E9VUS0</accession>
<reference evidence="2" key="2">
    <citation type="journal article" date="2015" name="Fish Shellfish Immunol.">
        <title>Early steps in the European eel (Anguilla anguilla)-Vibrio vulnificus interaction in the gills: Role of the RtxA13 toxin.</title>
        <authorList>
            <person name="Callol A."/>
            <person name="Pajuelo D."/>
            <person name="Ebbesson L."/>
            <person name="Teles M."/>
            <person name="MacKenzie S."/>
            <person name="Amaro C."/>
        </authorList>
    </citation>
    <scope>NUCLEOTIDE SEQUENCE</scope>
</reference>
<keyword evidence="1" id="KW-0732">Signal</keyword>
<proteinExistence type="predicted"/>
<dbReference type="AlphaFoldDB" id="A0A0E9VUS0"/>
<evidence type="ECO:0008006" key="3">
    <source>
        <dbReference type="Google" id="ProtNLM"/>
    </source>
</evidence>
<evidence type="ECO:0000256" key="1">
    <source>
        <dbReference type="SAM" id="SignalP"/>
    </source>
</evidence>
<protein>
    <recommendedName>
        <fullName evidence="3">Secreted protein</fullName>
    </recommendedName>
</protein>
<name>A0A0E9VUS0_ANGAN</name>
<reference evidence="2" key="1">
    <citation type="submission" date="2014-11" db="EMBL/GenBank/DDBJ databases">
        <authorList>
            <person name="Amaro Gonzalez C."/>
        </authorList>
    </citation>
    <scope>NUCLEOTIDE SEQUENCE</scope>
</reference>